<dbReference type="GO" id="GO:0009253">
    <property type="term" value="P:peptidoglycan catabolic process"/>
    <property type="evidence" value="ECO:0007669"/>
    <property type="project" value="InterPro"/>
</dbReference>
<dbReference type="Proteomes" id="UP000540423">
    <property type="component" value="Unassembled WGS sequence"/>
</dbReference>
<evidence type="ECO:0000259" key="3">
    <source>
        <dbReference type="SMART" id="SM00701"/>
    </source>
</evidence>
<feature type="domain" description="Peptidoglycan recognition protein family" evidence="3">
    <location>
        <begin position="41"/>
        <end position="189"/>
    </location>
</feature>
<evidence type="ECO:0008006" key="6">
    <source>
        <dbReference type="Google" id="ProtNLM"/>
    </source>
</evidence>
<comment type="caution">
    <text evidence="4">The sequence shown here is derived from an EMBL/GenBank/DDBJ whole genome shotgun (WGS) entry which is preliminary data.</text>
</comment>
<evidence type="ECO:0000313" key="5">
    <source>
        <dbReference type="Proteomes" id="UP000540423"/>
    </source>
</evidence>
<dbReference type="SMART" id="SM00701">
    <property type="entry name" value="PGRP"/>
    <property type="match status" value="1"/>
</dbReference>
<reference evidence="4 5" key="1">
    <citation type="submission" date="2020-08" db="EMBL/GenBank/DDBJ databases">
        <title>Genomic Encyclopedia of Type Strains, Phase IV (KMG-IV): sequencing the most valuable type-strain genomes for metagenomic binning, comparative biology and taxonomic classification.</title>
        <authorList>
            <person name="Goeker M."/>
        </authorList>
    </citation>
    <scope>NUCLEOTIDE SEQUENCE [LARGE SCALE GENOMIC DNA]</scope>
    <source>
        <strain evidence="4 5">DSM 40141</strain>
    </source>
</reference>
<dbReference type="InterPro" id="IPR002502">
    <property type="entry name" value="Amidase_domain"/>
</dbReference>
<comment type="similarity">
    <text evidence="1">Belongs to the N-acetylmuramoyl-L-alanine amidase 2 family.</text>
</comment>
<dbReference type="GO" id="GO:0008270">
    <property type="term" value="F:zinc ion binding"/>
    <property type="evidence" value="ECO:0007669"/>
    <property type="project" value="InterPro"/>
</dbReference>
<dbReference type="RefSeq" id="WP_185034768.1">
    <property type="nucleotide sequence ID" value="NZ_BNBN01000006.1"/>
</dbReference>
<dbReference type="GO" id="GO:0008745">
    <property type="term" value="F:N-acetylmuramoyl-L-alanine amidase activity"/>
    <property type="evidence" value="ECO:0007669"/>
    <property type="project" value="InterPro"/>
</dbReference>
<dbReference type="EMBL" id="JACHEM010000014">
    <property type="protein sequence ID" value="MBB6438548.1"/>
    <property type="molecule type" value="Genomic_DNA"/>
</dbReference>
<proteinExistence type="inferred from homology"/>
<accession>A0A7X0HLX3</accession>
<dbReference type="SUPFAM" id="SSF55846">
    <property type="entry name" value="N-acetylmuramoyl-L-alanine amidase-like"/>
    <property type="match status" value="1"/>
</dbReference>
<dbReference type="PANTHER" id="PTHR11022">
    <property type="entry name" value="PEPTIDOGLYCAN RECOGNITION PROTEIN"/>
    <property type="match status" value="1"/>
</dbReference>
<evidence type="ECO:0000256" key="1">
    <source>
        <dbReference type="ARBA" id="ARBA00007553"/>
    </source>
</evidence>
<dbReference type="PANTHER" id="PTHR11022:SF41">
    <property type="entry name" value="PEPTIDOGLYCAN-RECOGNITION PROTEIN LC-RELATED"/>
    <property type="match status" value="1"/>
</dbReference>
<sequence>MWLRRTAACAITVPLALLLFRDSPVRLSAPEPALLSGALRPPVVSRATWHADESMAKDVATSTGTVQAVFIHHTGHTNGYSCADAPAMLRAMEEAHIRDQGWDDIGYNFVVDRCGTIYEGRAGSIGRSALGAHTTGFNAHSVGIAALGTFDPGVPGSDALIKGIAKVGAWKLDRAVDPRGRVRMVSSNDESRYRRGEVVYLHTVAGHRDTYQTRCPGDALYAQLPAIRAEMAQLRAATQ</sequence>
<feature type="domain" description="N-acetylmuramoyl-L-alanine amidase" evidence="2">
    <location>
        <begin position="54"/>
        <end position="217"/>
    </location>
</feature>
<organism evidence="4 5">
    <name type="scientific">Streptomyces candidus</name>
    <dbReference type="NCBI Taxonomy" id="67283"/>
    <lineage>
        <taxon>Bacteria</taxon>
        <taxon>Bacillati</taxon>
        <taxon>Actinomycetota</taxon>
        <taxon>Actinomycetes</taxon>
        <taxon>Kitasatosporales</taxon>
        <taxon>Streptomycetaceae</taxon>
        <taxon>Streptomyces</taxon>
    </lineage>
</organism>
<dbReference type="AlphaFoldDB" id="A0A7X0HLX3"/>
<dbReference type="Gene3D" id="3.40.80.10">
    <property type="entry name" value="Peptidoglycan recognition protein-like"/>
    <property type="match status" value="1"/>
</dbReference>
<dbReference type="Pfam" id="PF01510">
    <property type="entry name" value="Amidase_2"/>
    <property type="match status" value="1"/>
</dbReference>
<protein>
    <recommendedName>
        <fullName evidence="6">N-acetylmuramoyl-L-alanine amidase</fullName>
    </recommendedName>
</protein>
<dbReference type="InterPro" id="IPR036505">
    <property type="entry name" value="Amidase/PGRP_sf"/>
</dbReference>
<dbReference type="SMART" id="SM00644">
    <property type="entry name" value="Ami_2"/>
    <property type="match status" value="1"/>
</dbReference>
<gene>
    <name evidence="4" type="ORF">HNQ79_005060</name>
</gene>
<evidence type="ECO:0000313" key="4">
    <source>
        <dbReference type="EMBL" id="MBB6438548.1"/>
    </source>
</evidence>
<dbReference type="InterPro" id="IPR006619">
    <property type="entry name" value="PGRP_domain_met/bac"/>
</dbReference>
<keyword evidence="5" id="KW-1185">Reference proteome</keyword>
<dbReference type="CDD" id="cd06583">
    <property type="entry name" value="PGRP"/>
    <property type="match status" value="1"/>
</dbReference>
<evidence type="ECO:0000259" key="2">
    <source>
        <dbReference type="SMART" id="SM00644"/>
    </source>
</evidence>
<name>A0A7X0HLX3_9ACTN</name>
<dbReference type="InterPro" id="IPR015510">
    <property type="entry name" value="PGRP"/>
</dbReference>